<name>G9EQ98_9GAMM</name>
<protein>
    <submittedName>
        <fullName evidence="1">Uncharacterized protein</fullName>
    </submittedName>
</protein>
<organism evidence="1 2">
    <name type="scientific">Legionella drancourtii LLAP12</name>
    <dbReference type="NCBI Taxonomy" id="658187"/>
    <lineage>
        <taxon>Bacteria</taxon>
        <taxon>Pseudomonadati</taxon>
        <taxon>Pseudomonadota</taxon>
        <taxon>Gammaproteobacteria</taxon>
        <taxon>Legionellales</taxon>
        <taxon>Legionellaceae</taxon>
        <taxon>Legionella</taxon>
    </lineage>
</organism>
<dbReference type="HOGENOM" id="CLU_2617653_0_0_6"/>
<dbReference type="InParanoid" id="G9EQ98"/>
<accession>G9EQ98</accession>
<proteinExistence type="predicted"/>
<dbReference type="STRING" id="658187.LDG_7445"/>
<dbReference type="AlphaFoldDB" id="G9EQ98"/>
<sequence>MSNTIYKKNEPISMNVIDEVQDKKDYLLSQENFERLMNVQRTIEQATEMRPTFKKLINNLVNDESLDALTKQLIKQMS</sequence>
<dbReference type="Proteomes" id="UP000002770">
    <property type="component" value="Unassembled WGS sequence"/>
</dbReference>
<reference evidence="1 2" key="1">
    <citation type="journal article" date="2011" name="BMC Genomics">
        <title>Insight into cross-talk between intra-amoebal pathogens.</title>
        <authorList>
            <person name="Gimenez G."/>
            <person name="Bertelli C."/>
            <person name="Moliner C."/>
            <person name="Robert C."/>
            <person name="Raoult D."/>
            <person name="Fournier P.E."/>
            <person name="Greub G."/>
        </authorList>
    </citation>
    <scope>NUCLEOTIDE SEQUENCE [LARGE SCALE GENOMIC DNA]</scope>
    <source>
        <strain evidence="1 2">LLAP12</strain>
    </source>
</reference>
<evidence type="ECO:0000313" key="1">
    <source>
        <dbReference type="EMBL" id="EHL30493.1"/>
    </source>
</evidence>
<keyword evidence="2" id="KW-1185">Reference proteome</keyword>
<dbReference type="RefSeq" id="WP_006871353.1">
    <property type="nucleotide sequence ID" value="NZ_JH413829.1"/>
</dbReference>
<gene>
    <name evidence="1" type="ORF">LDG_7445</name>
</gene>
<dbReference type="OrthoDB" id="5650076at2"/>
<evidence type="ECO:0000313" key="2">
    <source>
        <dbReference type="Proteomes" id="UP000002770"/>
    </source>
</evidence>
<dbReference type="EMBL" id="JH413829">
    <property type="protein sequence ID" value="EHL30493.1"/>
    <property type="molecule type" value="Genomic_DNA"/>
</dbReference>